<protein>
    <submittedName>
        <fullName evidence="4">YifB family Mg chelatase-like AAA ATPase</fullName>
    </submittedName>
</protein>
<dbReference type="Pfam" id="PF01078">
    <property type="entry name" value="Mg_chelatase"/>
    <property type="match status" value="1"/>
</dbReference>
<sequence length="514" mass="53977">MGVVRVQSFAFSGIRAVPVEVQAQAAGGLPAFLVVGLPDKAVGEARERVRAALAAMGLALPPKRLLINLAPADQIKEGSHFDLPMALAVLGTMDILPPEELARFAALGELALDGGIVAVAGILPAAIAAAERDWGLICPGVQGPEAAWAGNLAILAAPDLMSLINHFRGTQILMPPGVAGLAEAPPGPDLAQVKGMELARRAMEIAAAGGHHMLMIGPPGAGKSMLASRLPGILPDLSPMEALEVSMVHSVAGMLQGGQLLKRPPFREPHHSASQAALTGGGQRAKPGEVSLAHRGVLFLDELPEFPRAALEALRQPVEAGRTTVARAAAHITYPARFQMIAAMNPCRCGHFGNAARECGRAPRCAEDYQGKISGPLMDRIDLVVEVSPITPIELSRAPAGETSAVVAARVAMARAAQRERAGEADGGWLNSELEVDRIVLQPDARDYAEKAAERLGLSARGFTRMLRVSRSIADLAGVETVRRIDVAEAFAYRHRAPGQPTLRPRKNQGVAAD</sequence>
<organism evidence="4 5">
    <name type="scientific">Acidisoma silvae</name>
    <dbReference type="NCBI Taxonomy" id="2802396"/>
    <lineage>
        <taxon>Bacteria</taxon>
        <taxon>Pseudomonadati</taxon>
        <taxon>Pseudomonadota</taxon>
        <taxon>Alphaproteobacteria</taxon>
        <taxon>Acetobacterales</taxon>
        <taxon>Acidocellaceae</taxon>
        <taxon>Acidisoma</taxon>
    </lineage>
</organism>
<keyword evidence="5" id="KW-1185">Reference proteome</keyword>
<dbReference type="Gene3D" id="3.30.230.10">
    <property type="match status" value="1"/>
</dbReference>
<feature type="region of interest" description="Disordered" evidence="2">
    <location>
        <begin position="265"/>
        <end position="286"/>
    </location>
</feature>
<dbReference type="EMBL" id="JAESVB010000001">
    <property type="protein sequence ID" value="MCB8873597.1"/>
    <property type="molecule type" value="Genomic_DNA"/>
</dbReference>
<proteinExistence type="inferred from homology"/>
<evidence type="ECO:0000256" key="1">
    <source>
        <dbReference type="ARBA" id="ARBA00006354"/>
    </source>
</evidence>
<dbReference type="InterPro" id="IPR045006">
    <property type="entry name" value="CHLI-like"/>
</dbReference>
<dbReference type="NCBIfam" id="TIGR00368">
    <property type="entry name" value="YifB family Mg chelatase-like AAA ATPase"/>
    <property type="match status" value="1"/>
</dbReference>
<dbReference type="RefSeq" id="WP_227319286.1">
    <property type="nucleotide sequence ID" value="NZ_JAESVB010000001.1"/>
</dbReference>
<dbReference type="InterPro" id="IPR014721">
    <property type="entry name" value="Ribsml_uS5_D2-typ_fold_subgr"/>
</dbReference>
<dbReference type="InterPro" id="IPR027417">
    <property type="entry name" value="P-loop_NTPase"/>
</dbReference>
<dbReference type="AlphaFoldDB" id="A0A963YN12"/>
<dbReference type="InterPro" id="IPR003593">
    <property type="entry name" value="AAA+_ATPase"/>
</dbReference>
<dbReference type="InterPro" id="IPR025158">
    <property type="entry name" value="Mg_chelat-rel_C"/>
</dbReference>
<dbReference type="Pfam" id="PF13541">
    <property type="entry name" value="ChlI"/>
    <property type="match status" value="1"/>
</dbReference>
<dbReference type="InterPro" id="IPR020568">
    <property type="entry name" value="Ribosomal_Su5_D2-typ_SF"/>
</dbReference>
<reference evidence="4" key="1">
    <citation type="journal article" date="2021" name="Microorganisms">
        <title>Acidisoma silvae sp. nov. and Acidisomacellulosilytica sp. nov., Two Acidophilic Bacteria Isolated from Decaying Wood, Hydrolyzing Cellulose and Producing Poly-3-hydroxybutyrate.</title>
        <authorList>
            <person name="Mieszkin S."/>
            <person name="Pouder E."/>
            <person name="Uroz S."/>
            <person name="Simon-Colin C."/>
            <person name="Alain K."/>
        </authorList>
    </citation>
    <scope>NUCLEOTIDE SEQUENCE</scope>
    <source>
        <strain evidence="4">HW T2.11</strain>
    </source>
</reference>
<dbReference type="InterPro" id="IPR000523">
    <property type="entry name" value="Mg_chelatse_chII-like_cat_dom"/>
</dbReference>
<gene>
    <name evidence="4" type="ORF">ASILVAE211_00260</name>
</gene>
<dbReference type="SUPFAM" id="SSF52540">
    <property type="entry name" value="P-loop containing nucleoside triphosphate hydrolases"/>
    <property type="match status" value="1"/>
</dbReference>
<name>A0A963YN12_9PROT</name>
<dbReference type="Pfam" id="PF13335">
    <property type="entry name" value="Mg_chelatase_C"/>
    <property type="match status" value="1"/>
</dbReference>
<evidence type="ECO:0000259" key="3">
    <source>
        <dbReference type="SMART" id="SM00382"/>
    </source>
</evidence>
<evidence type="ECO:0000256" key="2">
    <source>
        <dbReference type="SAM" id="MobiDB-lite"/>
    </source>
</evidence>
<feature type="domain" description="AAA+ ATPase" evidence="3">
    <location>
        <begin position="209"/>
        <end position="391"/>
    </location>
</feature>
<dbReference type="PANTHER" id="PTHR32039:SF7">
    <property type="entry name" value="COMPETENCE PROTEIN COMM"/>
    <property type="match status" value="1"/>
</dbReference>
<reference evidence="4" key="2">
    <citation type="submission" date="2021-01" db="EMBL/GenBank/DDBJ databases">
        <authorList>
            <person name="Mieszkin S."/>
            <person name="Pouder E."/>
            <person name="Alain K."/>
        </authorList>
    </citation>
    <scope>NUCLEOTIDE SEQUENCE</scope>
    <source>
        <strain evidence="4">HW T2.11</strain>
    </source>
</reference>
<comment type="similarity">
    <text evidence="1">Belongs to the Mg-chelatase subunits D/I family. ComM subfamily.</text>
</comment>
<accession>A0A963YN12</accession>
<evidence type="ECO:0000313" key="4">
    <source>
        <dbReference type="EMBL" id="MCB8873597.1"/>
    </source>
</evidence>
<dbReference type="SMART" id="SM00382">
    <property type="entry name" value="AAA"/>
    <property type="match status" value="1"/>
</dbReference>
<dbReference type="InterPro" id="IPR004482">
    <property type="entry name" value="Mg_chelat-rel"/>
</dbReference>
<dbReference type="Proteomes" id="UP000708298">
    <property type="component" value="Unassembled WGS sequence"/>
</dbReference>
<comment type="caution">
    <text evidence="4">The sequence shown here is derived from an EMBL/GenBank/DDBJ whole genome shotgun (WGS) entry which is preliminary data.</text>
</comment>
<evidence type="ECO:0000313" key="5">
    <source>
        <dbReference type="Proteomes" id="UP000708298"/>
    </source>
</evidence>
<dbReference type="GO" id="GO:0005524">
    <property type="term" value="F:ATP binding"/>
    <property type="evidence" value="ECO:0007669"/>
    <property type="project" value="InterPro"/>
</dbReference>
<dbReference type="SUPFAM" id="SSF54211">
    <property type="entry name" value="Ribosomal protein S5 domain 2-like"/>
    <property type="match status" value="1"/>
</dbReference>
<dbReference type="PANTHER" id="PTHR32039">
    <property type="entry name" value="MAGNESIUM-CHELATASE SUBUNIT CHLI"/>
    <property type="match status" value="1"/>
</dbReference>
<dbReference type="Gene3D" id="3.40.50.300">
    <property type="entry name" value="P-loop containing nucleotide triphosphate hydrolases"/>
    <property type="match status" value="1"/>
</dbReference>